<dbReference type="EMBL" id="JAXLPB010000001">
    <property type="protein sequence ID" value="MDY8108417.1"/>
    <property type="molecule type" value="Genomic_DNA"/>
</dbReference>
<name>A0ABU5HZX0_9HYPH</name>
<evidence type="ECO:0000313" key="1">
    <source>
        <dbReference type="EMBL" id="MDY8108417.1"/>
    </source>
</evidence>
<dbReference type="Proteomes" id="UP001294412">
    <property type="component" value="Unassembled WGS sequence"/>
</dbReference>
<reference evidence="1 2" key="1">
    <citation type="submission" date="2023-12" db="EMBL/GenBank/DDBJ databases">
        <title>Description of Novel Strain Fulvimarina sp. 2208YS6-2-32 isolated from Uroteuthis (Photololigo) edulis.</title>
        <authorList>
            <person name="Park J.-S."/>
        </authorList>
    </citation>
    <scope>NUCLEOTIDE SEQUENCE [LARGE SCALE GENOMIC DNA]</scope>
    <source>
        <strain evidence="1 2">2208YS6-2-32</strain>
    </source>
</reference>
<dbReference type="RefSeq" id="WP_322185861.1">
    <property type="nucleotide sequence ID" value="NZ_JAXLPB010000001.1"/>
</dbReference>
<gene>
    <name evidence="1" type="ORF">U0C82_04520</name>
</gene>
<protein>
    <recommendedName>
        <fullName evidence="3">HEPN domain-containing protein</fullName>
    </recommendedName>
</protein>
<evidence type="ECO:0000313" key="2">
    <source>
        <dbReference type="Proteomes" id="UP001294412"/>
    </source>
</evidence>
<proteinExistence type="predicted"/>
<evidence type="ECO:0008006" key="3">
    <source>
        <dbReference type="Google" id="ProtNLM"/>
    </source>
</evidence>
<organism evidence="1 2">
    <name type="scientific">Fulvimarina uroteuthidis</name>
    <dbReference type="NCBI Taxonomy" id="3098149"/>
    <lineage>
        <taxon>Bacteria</taxon>
        <taxon>Pseudomonadati</taxon>
        <taxon>Pseudomonadota</taxon>
        <taxon>Alphaproteobacteria</taxon>
        <taxon>Hyphomicrobiales</taxon>
        <taxon>Aurantimonadaceae</taxon>
        <taxon>Fulvimarina</taxon>
    </lineage>
</organism>
<keyword evidence="2" id="KW-1185">Reference proteome</keyword>
<sequence>MTLERTPFPGSEATAVEIFRLAEEYRIAANALSALGRSGDHLSRAPFRLTATHAVELYLNAWMLLDGVSPAAIRALHHDLGKRADHALASGLGLRGRTAAHLVAMSDRREYLVSRYAPRQFGTLSQINRLTATMDEIAAKVKQRIDRQAATGAPDVCGRDNMCRSQKVAESAPRPR</sequence>
<comment type="caution">
    <text evidence="1">The sequence shown here is derived from an EMBL/GenBank/DDBJ whole genome shotgun (WGS) entry which is preliminary data.</text>
</comment>
<accession>A0ABU5HZX0</accession>